<feature type="chain" id="PRO_5038948595" description="Lipoprotein SmpA/OmlA domain-containing protein" evidence="2">
    <location>
        <begin position="19"/>
        <end position="102"/>
    </location>
</feature>
<evidence type="ECO:0000256" key="2">
    <source>
        <dbReference type="SAM" id="SignalP"/>
    </source>
</evidence>
<dbReference type="InterPro" id="IPR037873">
    <property type="entry name" value="BamE-like"/>
</dbReference>
<evidence type="ECO:0000313" key="4">
    <source>
        <dbReference type="Proteomes" id="UP000289856"/>
    </source>
</evidence>
<sequence length="102" mass="10971">MKQLSFILIFALLLTACTDVKVSTSEGTVTKAQFEQIKDGMSYKEVVKIIGGEGELLTESGSPGDDLHTVMYQYNGKGSTGANANFMFQANKLVTKAQSGLK</sequence>
<gene>
    <name evidence="3" type="ORF">KCTCHS21_18000</name>
</gene>
<organism evidence="3 4">
    <name type="scientific">Cohnella abietis</name>
    <dbReference type="NCBI Taxonomy" id="2507935"/>
    <lineage>
        <taxon>Bacteria</taxon>
        <taxon>Bacillati</taxon>
        <taxon>Bacillota</taxon>
        <taxon>Bacilli</taxon>
        <taxon>Bacillales</taxon>
        <taxon>Paenibacillaceae</taxon>
        <taxon>Cohnella</taxon>
    </lineage>
</organism>
<reference evidence="3 4" key="1">
    <citation type="submission" date="2019-01" db="EMBL/GenBank/DDBJ databases">
        <title>Complete genome sequence of Cohnella hallensis HS21 isolated from Korean fir (Abies koreana) rhizospheric soil.</title>
        <authorList>
            <person name="Jiang L."/>
            <person name="Kang S.W."/>
            <person name="Kim S."/>
            <person name="Jung J."/>
            <person name="Kim C.Y."/>
            <person name="Kim D.H."/>
            <person name="Kim S.W."/>
            <person name="Lee J."/>
        </authorList>
    </citation>
    <scope>NUCLEOTIDE SEQUENCE [LARGE SCALE GENOMIC DNA]</scope>
    <source>
        <strain evidence="3 4">HS21</strain>
    </source>
</reference>
<evidence type="ECO:0000313" key="3">
    <source>
        <dbReference type="EMBL" id="BBI32401.1"/>
    </source>
</evidence>
<dbReference type="AlphaFoldDB" id="A0A3T1D2Y0"/>
<protein>
    <recommendedName>
        <fullName evidence="5">Lipoprotein SmpA/OmlA domain-containing protein</fullName>
    </recommendedName>
</protein>
<dbReference type="Gene3D" id="3.30.1450.10">
    <property type="match status" value="1"/>
</dbReference>
<dbReference type="OrthoDB" id="570195at2"/>
<dbReference type="Proteomes" id="UP000289856">
    <property type="component" value="Chromosome"/>
</dbReference>
<dbReference type="PROSITE" id="PS51257">
    <property type="entry name" value="PROKAR_LIPOPROTEIN"/>
    <property type="match status" value="1"/>
</dbReference>
<keyword evidence="1 2" id="KW-0732">Signal</keyword>
<proteinExistence type="predicted"/>
<keyword evidence="4" id="KW-1185">Reference proteome</keyword>
<dbReference type="Pfam" id="PF12978">
    <property type="entry name" value="DUF3862"/>
    <property type="match status" value="1"/>
</dbReference>
<dbReference type="EMBL" id="AP019400">
    <property type="protein sequence ID" value="BBI32401.1"/>
    <property type="molecule type" value="Genomic_DNA"/>
</dbReference>
<dbReference type="InterPro" id="IPR024418">
    <property type="entry name" value="DUF3862"/>
</dbReference>
<name>A0A3T1D2Y0_9BACL</name>
<feature type="signal peptide" evidence="2">
    <location>
        <begin position="1"/>
        <end position="18"/>
    </location>
</feature>
<dbReference type="KEGG" id="cohn:KCTCHS21_18000"/>
<evidence type="ECO:0000256" key="1">
    <source>
        <dbReference type="ARBA" id="ARBA00022729"/>
    </source>
</evidence>
<accession>A0A3T1D2Y0</accession>
<dbReference type="RefSeq" id="WP_130606903.1">
    <property type="nucleotide sequence ID" value="NZ_AP019400.1"/>
</dbReference>
<evidence type="ECO:0008006" key="5">
    <source>
        <dbReference type="Google" id="ProtNLM"/>
    </source>
</evidence>